<dbReference type="AlphaFoldDB" id="A0A2H1VE42"/>
<protein>
    <submittedName>
        <fullName evidence="1">SFRICE_006650</fullName>
    </submittedName>
</protein>
<gene>
    <name evidence="1" type="ORF">SFRICE_006650</name>
</gene>
<organism evidence="1">
    <name type="scientific">Spodoptera frugiperda</name>
    <name type="common">Fall armyworm</name>
    <dbReference type="NCBI Taxonomy" id="7108"/>
    <lineage>
        <taxon>Eukaryota</taxon>
        <taxon>Metazoa</taxon>
        <taxon>Ecdysozoa</taxon>
        <taxon>Arthropoda</taxon>
        <taxon>Hexapoda</taxon>
        <taxon>Insecta</taxon>
        <taxon>Pterygota</taxon>
        <taxon>Neoptera</taxon>
        <taxon>Endopterygota</taxon>
        <taxon>Lepidoptera</taxon>
        <taxon>Glossata</taxon>
        <taxon>Ditrysia</taxon>
        <taxon>Noctuoidea</taxon>
        <taxon>Noctuidae</taxon>
        <taxon>Amphipyrinae</taxon>
        <taxon>Spodoptera</taxon>
    </lineage>
</organism>
<evidence type="ECO:0000313" key="1">
    <source>
        <dbReference type="EMBL" id="SOQ39046.1"/>
    </source>
</evidence>
<sequence>MTSPALSEAKGSGSVRLLLKTIPGEKSSNHFLGEARGSDRLLLTKNHPLILLLFEPEPRATSATKQ</sequence>
<name>A0A2H1VE42_SPOFR</name>
<reference evidence="1" key="1">
    <citation type="submission" date="2016-07" db="EMBL/GenBank/DDBJ databases">
        <authorList>
            <person name="Bretaudeau A."/>
        </authorList>
    </citation>
    <scope>NUCLEOTIDE SEQUENCE</scope>
    <source>
        <strain evidence="1">Rice</strain>
        <tissue evidence="1">Whole body</tissue>
    </source>
</reference>
<proteinExistence type="predicted"/>
<accession>A0A2H1VE42</accession>
<dbReference type="EMBL" id="ODYU01002039">
    <property type="protein sequence ID" value="SOQ39046.1"/>
    <property type="molecule type" value="Genomic_DNA"/>
</dbReference>